<dbReference type="AlphaFoldDB" id="A0A6H9FII0"/>
<evidence type="ECO:0000313" key="2">
    <source>
        <dbReference type="EMBL" id="GCL44433.1"/>
    </source>
</evidence>
<evidence type="ECO:0000313" key="3">
    <source>
        <dbReference type="Proteomes" id="UP000438874"/>
    </source>
</evidence>
<keyword evidence="1" id="KW-1133">Transmembrane helix</keyword>
<name>A0A6H9FII0_MICAE</name>
<protein>
    <submittedName>
        <fullName evidence="2">Uncharacterized protein</fullName>
    </submittedName>
</protein>
<dbReference type="Proteomes" id="UP000438874">
    <property type="component" value="Unassembled WGS sequence"/>
</dbReference>
<organism evidence="2 3">
    <name type="scientific">Microcystis aeruginosa NIES-3787</name>
    <dbReference type="NCBI Taxonomy" id="2517782"/>
    <lineage>
        <taxon>Bacteria</taxon>
        <taxon>Bacillati</taxon>
        <taxon>Cyanobacteriota</taxon>
        <taxon>Cyanophyceae</taxon>
        <taxon>Oscillatoriophycideae</taxon>
        <taxon>Chroococcales</taxon>
        <taxon>Microcystaceae</taxon>
        <taxon>Microcystis</taxon>
    </lineage>
</organism>
<gene>
    <name evidence="2" type="ORF">NIES3787_01090</name>
</gene>
<comment type="caution">
    <text evidence="2">The sequence shown here is derived from an EMBL/GenBank/DDBJ whole genome shotgun (WGS) entry which is preliminary data.</text>
</comment>
<dbReference type="EMBL" id="BJCH01000001">
    <property type="protein sequence ID" value="GCL44433.1"/>
    <property type="molecule type" value="Genomic_DNA"/>
</dbReference>
<reference evidence="2 3" key="1">
    <citation type="submission" date="2019-02" db="EMBL/GenBank/DDBJ databases">
        <title>Draft genome sequence of Arthrospira platensis NIES-3787.</title>
        <authorList>
            <person name="Yamaguchi H."/>
            <person name="Suzuki S."/>
            <person name="Kawachi M."/>
        </authorList>
    </citation>
    <scope>NUCLEOTIDE SEQUENCE [LARGE SCALE GENOMIC DNA]</scope>
    <source>
        <strain evidence="2 3">NIES-3787</strain>
    </source>
</reference>
<keyword evidence="1" id="KW-0812">Transmembrane</keyword>
<keyword evidence="1" id="KW-0472">Membrane</keyword>
<proteinExistence type="predicted"/>
<accession>A0A6H9FII0</accession>
<evidence type="ECO:0000256" key="1">
    <source>
        <dbReference type="SAM" id="Phobius"/>
    </source>
</evidence>
<feature type="transmembrane region" description="Helical" evidence="1">
    <location>
        <begin position="26"/>
        <end position="49"/>
    </location>
</feature>
<sequence length="84" mass="9399">MGVVGIGIIYFLSYYIIPASPIRGSLILCVISLIDIGAIDLCVLCISVVRSTHPPALPYLRIHFKHRTHQKRYLSLKLNAGFDF</sequence>